<keyword evidence="2" id="KW-0645">Protease</keyword>
<dbReference type="Proteomes" id="UP001295469">
    <property type="component" value="Chromosome C06"/>
</dbReference>
<dbReference type="Gene3D" id="3.90.226.10">
    <property type="entry name" value="2-enoyl-CoA Hydratase, Chain A, domain 1"/>
    <property type="match status" value="3"/>
</dbReference>
<proteinExistence type="inferred from homology"/>
<gene>
    <name evidence="6" type="ORF">DARMORV10_C06P48090.1</name>
</gene>
<protein>
    <submittedName>
        <fullName evidence="6">(rape) hypothetical protein</fullName>
    </submittedName>
</protein>
<dbReference type="NCBIfam" id="TIGR00706">
    <property type="entry name" value="SppA_dom"/>
    <property type="match status" value="1"/>
</dbReference>
<dbReference type="SUPFAM" id="SSF52096">
    <property type="entry name" value="ClpP/crotonase"/>
    <property type="match status" value="2"/>
</dbReference>
<evidence type="ECO:0000259" key="5">
    <source>
        <dbReference type="Pfam" id="PF01343"/>
    </source>
</evidence>
<dbReference type="InterPro" id="IPR047217">
    <property type="entry name" value="S49_SppA_67K_type_N"/>
</dbReference>
<evidence type="ECO:0000256" key="2">
    <source>
        <dbReference type="ARBA" id="ARBA00022670"/>
    </source>
</evidence>
<dbReference type="SUPFAM" id="SSF49599">
    <property type="entry name" value="TRAF domain-like"/>
    <property type="match status" value="1"/>
</dbReference>
<feature type="domain" description="Peptidase S49" evidence="5">
    <location>
        <begin position="1358"/>
        <end position="1509"/>
    </location>
</feature>
<dbReference type="InterPro" id="IPR047272">
    <property type="entry name" value="S49_SppA_C"/>
</dbReference>
<keyword evidence="4" id="KW-0720">Serine protease</keyword>
<evidence type="ECO:0000256" key="1">
    <source>
        <dbReference type="ARBA" id="ARBA00008683"/>
    </source>
</evidence>
<dbReference type="InterPro" id="IPR029045">
    <property type="entry name" value="ClpP/crotonase-like_dom_sf"/>
</dbReference>
<dbReference type="Pfam" id="PF01343">
    <property type="entry name" value="Peptidase_S49"/>
    <property type="match status" value="2"/>
</dbReference>
<dbReference type="InterPro" id="IPR004635">
    <property type="entry name" value="Pept_S49_SppA"/>
</dbReference>
<dbReference type="GO" id="GO:0006508">
    <property type="term" value="P:proteolysis"/>
    <property type="evidence" value="ECO:0007669"/>
    <property type="project" value="UniProtKB-KW"/>
</dbReference>
<sequence length="1591" mass="176457">MARNANSSVFLEEWLRVVSGSSVSSGLVKQNSAPSARSIIQAWSEIRESLQSQRFDTRFLQALRALVSSESTIHVADPQAKLLIAILSLKDVSLPYESCTLVMRLLYVWIRKAFRPSQALVGSAVQAIRGVVVDDGRSNLQPVLVAQSVLVAGAFACVPSLSGELKVLSLELLCRLLEGEGSLVGSRGELVPVVLAGIGYGLSSSSDVHYVRLLDSLFGCSIWLKDGSVTHGLMVLHLVEWVVSGYLRSNYVNKMSLFANEALEMSKGNYTLFTVLMAAAGVLRASAAGSSGGSQNLEVVSELRNSAEKRIEAVAQLLVANGSITQRDDLLLKCFAIALARCGTVSPSPPLLLCLASALLTQVFPLGNIYESFCKDPIGPRLIWVREHLSGVLFKESGAITGAFCNQYAKANEENKYIVENMIWDFCQNLYLQHRQIALLLRGVEDTLLGDIEKIAESSFLMVVVFALAVTKQWLNPTVSEERKMETSVKILVSFSCVEYFRHIRLPEYMETIREVISCVQENDATCVSFVESIPAYGSLTNPKDLFTQRLEYEWSRDDVQTSRILFYLRVIPTCIGRLSASAFRRVVASTMFLYIGHPNRKVARASHTLFVAFLSSAKESEEEDERNQLKEDLVFYYMERSLEVYPEITPFEGLASGVAALTRHLPAGSPAIFYSVHSLVEKASTFHTDESQGRKSDPGNQILDLLLRLVSLVDIQVLPYLMKSLAQLIIMLPKERQNMVLGELYGQVAESDDVIRKPSLVSWLQSLNYLCSNNRTQGSGSGPTIDTSNQVVHVYSKEEDHKLYVYHFLWLANPESLRPGLIIRVSFFFVMLNQSGKELYRTKEMCTLFCDKVSGWGCYEPLPLEFETNKIILKLEIVKVVEVVDWNEMIEFNGFQFHYSQVFSIFCESNNVLSISSYETYILLFSTYMNVLLALVETLNKPQHSLTETELSNARSDLVELTEAGFKLIWLKTMLDEVTLDRNKENIADDHGSLGVEQDIKEKVEAARDWLEGASNESRSQQLVKSTTVIPTIPCLDNWGIVSEFGITISDQLKSRFTSGLSLPQISENLVKAAYDPRIAGVYLHIEPLSCGWGKVEEIRRHVLDFKKSGKFIVGYINICGLKEYYLGCACSELYAPPSAYSFLYGLTVQASFLGGVFEKVGIEPQVQRIGKYKSAGDQLARKSISEENYEMLSVLLDNIYANWLDGVSDSTGKKREDVESFINQGVYEIEKLKEEGLIKDIRYDDEVISMLKERLGVEKDKKLPTVDYKKYSGVKKSTLGLSGGRDQIAIIRAGGSISRVKGPLSTPGSSIVAEQLIEKIRSVRENKKYKAAVIRIDSPGGDALASDLMWREIKLLAETKPVIASMSDVAASGGYYMAMAANTIVAENLTLTGSIGVVTARFTLAKLYEKIGFNKETISRGKYAELLGAEERPFKPEEAELFGKSAQHAYQLFRNKAALSRSMPVDKMEEVAQGRVWTGKDAHSRGLVDALGGLSRAIAIAKQKANIPLDKKVTLVEVSRPSTSLPDILSGIGSSVIGVDRTLKGLLDELTVSEGVQARMDGIMFQQIGRDSLASPIIDLLKDYLSSLR</sequence>
<keyword evidence="3" id="KW-0378">Hydrolase</keyword>
<dbReference type="PANTHER" id="PTHR36337">
    <property type="entry name" value="OBSCURIN-LIKE PROTEIN"/>
    <property type="match status" value="1"/>
</dbReference>
<name>A0A816QVF4_BRANA</name>
<reference evidence="6" key="1">
    <citation type="submission" date="2021-01" db="EMBL/GenBank/DDBJ databases">
        <authorList>
            <consortium name="Genoscope - CEA"/>
            <person name="William W."/>
        </authorList>
    </citation>
    <scope>NUCLEOTIDE SEQUENCE</scope>
</reference>
<evidence type="ECO:0000256" key="3">
    <source>
        <dbReference type="ARBA" id="ARBA00022801"/>
    </source>
</evidence>
<organism evidence="6">
    <name type="scientific">Brassica napus</name>
    <name type="common">Rape</name>
    <dbReference type="NCBI Taxonomy" id="3708"/>
    <lineage>
        <taxon>Eukaryota</taxon>
        <taxon>Viridiplantae</taxon>
        <taxon>Streptophyta</taxon>
        <taxon>Embryophyta</taxon>
        <taxon>Tracheophyta</taxon>
        <taxon>Spermatophyta</taxon>
        <taxon>Magnoliopsida</taxon>
        <taxon>eudicotyledons</taxon>
        <taxon>Gunneridae</taxon>
        <taxon>Pentapetalae</taxon>
        <taxon>rosids</taxon>
        <taxon>malvids</taxon>
        <taxon>Brassicales</taxon>
        <taxon>Brassicaceae</taxon>
        <taxon>Brassiceae</taxon>
        <taxon>Brassica</taxon>
    </lineage>
</organism>
<dbReference type="CDD" id="cd07018">
    <property type="entry name" value="S49_SppA_67K_type"/>
    <property type="match status" value="1"/>
</dbReference>
<evidence type="ECO:0000256" key="4">
    <source>
        <dbReference type="ARBA" id="ARBA00022825"/>
    </source>
</evidence>
<dbReference type="PANTHER" id="PTHR36337:SF1">
    <property type="entry name" value="OBSCURIN-LIKE PROTEIN"/>
    <property type="match status" value="1"/>
</dbReference>
<dbReference type="InterPro" id="IPR002142">
    <property type="entry name" value="Peptidase_S49"/>
</dbReference>
<dbReference type="CDD" id="cd07023">
    <property type="entry name" value="S49_Sppa_N_C"/>
    <property type="match status" value="1"/>
</dbReference>
<accession>A0A816QVF4</accession>
<comment type="similarity">
    <text evidence="1">Belongs to the peptidase S49 family.</text>
</comment>
<dbReference type="GO" id="GO:0008236">
    <property type="term" value="F:serine-type peptidase activity"/>
    <property type="evidence" value="ECO:0007669"/>
    <property type="project" value="UniProtKB-KW"/>
</dbReference>
<evidence type="ECO:0000313" key="6">
    <source>
        <dbReference type="EMBL" id="CAF2064699.1"/>
    </source>
</evidence>
<feature type="domain" description="Peptidase S49" evidence="5">
    <location>
        <begin position="1108"/>
        <end position="1259"/>
    </location>
</feature>
<dbReference type="EMBL" id="HG994370">
    <property type="protein sequence ID" value="CAF2064699.1"/>
    <property type="molecule type" value="Genomic_DNA"/>
</dbReference>